<dbReference type="EMBL" id="AZRL01000021">
    <property type="protein sequence ID" value="PNR95559.1"/>
    <property type="molecule type" value="Genomic_DNA"/>
</dbReference>
<reference evidence="1 2" key="1">
    <citation type="submission" date="2013-12" db="EMBL/GenBank/DDBJ databases">
        <title>Comparative genomics of Petrotoga isolates.</title>
        <authorList>
            <person name="Nesbo C.L."/>
            <person name="Charchuk R."/>
            <person name="Chow K."/>
        </authorList>
    </citation>
    <scope>NUCLEOTIDE SEQUENCE [LARGE SCALE GENOMIC DNA]</scope>
    <source>
        <strain evidence="1 2">DSM 13574</strain>
    </source>
</reference>
<accession>A0A2K1NYE4</accession>
<name>A0A2K1NYE4_9BACT</name>
<dbReference type="Proteomes" id="UP000236434">
    <property type="component" value="Unassembled WGS sequence"/>
</dbReference>
<gene>
    <name evidence="1" type="ORF">X929_07360</name>
</gene>
<dbReference type="AlphaFoldDB" id="A0A2K1NYE4"/>
<comment type="caution">
    <text evidence="1">The sequence shown here is derived from an EMBL/GenBank/DDBJ whole genome shotgun (WGS) entry which is preliminary data.</text>
</comment>
<proteinExistence type="predicted"/>
<evidence type="ECO:0000313" key="2">
    <source>
        <dbReference type="Proteomes" id="UP000236434"/>
    </source>
</evidence>
<sequence>MFLDNFDFELDFGDLKGFTPFVGLCKIVFLK</sequence>
<protein>
    <submittedName>
        <fullName evidence="1">Uncharacterized protein</fullName>
    </submittedName>
</protein>
<evidence type="ECO:0000313" key="1">
    <source>
        <dbReference type="EMBL" id="PNR95559.1"/>
    </source>
</evidence>
<organism evidence="1 2">
    <name type="scientific">Petrotoga olearia DSM 13574</name>
    <dbReference type="NCBI Taxonomy" id="1122955"/>
    <lineage>
        <taxon>Bacteria</taxon>
        <taxon>Thermotogati</taxon>
        <taxon>Thermotogota</taxon>
        <taxon>Thermotogae</taxon>
        <taxon>Petrotogales</taxon>
        <taxon>Petrotogaceae</taxon>
        <taxon>Petrotoga</taxon>
    </lineage>
</organism>